<keyword evidence="4 7" id="KW-0482">Metalloprotease</keyword>
<dbReference type="InterPro" id="IPR024079">
    <property type="entry name" value="MetalloPept_cat_dom_sf"/>
</dbReference>
<evidence type="ECO:0000256" key="5">
    <source>
        <dbReference type="PROSITE-ProRule" id="PRU00276"/>
    </source>
</evidence>
<evidence type="ECO:0000259" key="6">
    <source>
        <dbReference type="PROSITE" id="PS50215"/>
    </source>
</evidence>
<evidence type="ECO:0000256" key="2">
    <source>
        <dbReference type="ARBA" id="ARBA00022801"/>
    </source>
</evidence>
<dbReference type="GO" id="GO:0004222">
    <property type="term" value="F:metalloendopeptidase activity"/>
    <property type="evidence" value="ECO:0007669"/>
    <property type="project" value="InterPro"/>
</dbReference>
<accession>A0A131XRB3</accession>
<dbReference type="Pfam" id="PF13688">
    <property type="entry name" value="Reprolysin_5"/>
    <property type="match status" value="1"/>
</dbReference>
<feature type="domain" description="Peptidase M12B" evidence="6">
    <location>
        <begin position="150"/>
        <end position="362"/>
    </location>
</feature>
<protein>
    <submittedName>
        <fullName evidence="7">Putative tick metalloprotease</fullName>
    </submittedName>
</protein>
<keyword evidence="2" id="KW-0378">Hydrolase</keyword>
<feature type="binding site" evidence="5">
    <location>
        <position position="308"/>
    </location>
    <ligand>
        <name>Zn(2+)</name>
        <dbReference type="ChEBI" id="CHEBI:29105"/>
        <note>catalytic</note>
    </ligand>
</feature>
<evidence type="ECO:0000256" key="4">
    <source>
        <dbReference type="ARBA" id="ARBA00023049"/>
    </source>
</evidence>
<reference evidence="7" key="1">
    <citation type="journal article" date="2017" name="Ticks Tick Borne Dis.">
        <title>An insight into the sialome of Hyalomma excavatum.</title>
        <authorList>
            <person name="Ribeiro J.M."/>
            <person name="Slovak M."/>
            <person name="Francischetti I.M."/>
        </authorList>
    </citation>
    <scope>NUCLEOTIDE SEQUENCE</scope>
    <source>
        <strain evidence="7">Samish</strain>
        <tissue evidence="7">Salivary glands</tissue>
    </source>
</reference>
<dbReference type="EMBL" id="GEFH01000365">
    <property type="protein sequence ID" value="JAP68216.1"/>
    <property type="molecule type" value="mRNA"/>
</dbReference>
<keyword evidence="5" id="KW-0479">Metal-binding</keyword>
<proteinExistence type="evidence at transcript level"/>
<evidence type="ECO:0000256" key="1">
    <source>
        <dbReference type="ARBA" id="ARBA00022670"/>
    </source>
</evidence>
<keyword evidence="3 5" id="KW-0862">Zinc</keyword>
<dbReference type="GO" id="GO:0006509">
    <property type="term" value="P:membrane protein ectodomain proteolysis"/>
    <property type="evidence" value="ECO:0007669"/>
    <property type="project" value="TreeGrafter"/>
</dbReference>
<dbReference type="PANTHER" id="PTHR11905:SF159">
    <property type="entry name" value="ADAM METALLOPROTEASE"/>
    <property type="match status" value="1"/>
</dbReference>
<comment type="caution">
    <text evidence="5">Lacks conserved residue(s) required for the propagation of feature annotation.</text>
</comment>
<keyword evidence="1 7" id="KW-0645">Protease</keyword>
<feature type="non-terminal residue" evidence="7">
    <location>
        <position position="1"/>
    </location>
</feature>
<organism evidence="7">
    <name type="scientific">Hyalomma excavatum</name>
    <dbReference type="NCBI Taxonomy" id="257692"/>
    <lineage>
        <taxon>Eukaryota</taxon>
        <taxon>Metazoa</taxon>
        <taxon>Ecdysozoa</taxon>
        <taxon>Arthropoda</taxon>
        <taxon>Chelicerata</taxon>
        <taxon>Arachnida</taxon>
        <taxon>Acari</taxon>
        <taxon>Parasitiformes</taxon>
        <taxon>Ixodida</taxon>
        <taxon>Ixodoidea</taxon>
        <taxon>Ixodidae</taxon>
        <taxon>Hyalomminae</taxon>
        <taxon>Hyalomma</taxon>
    </lineage>
</organism>
<dbReference type="PANTHER" id="PTHR11905">
    <property type="entry name" value="ADAM A DISINTEGRIN AND METALLOPROTEASE DOMAIN"/>
    <property type="match status" value="1"/>
</dbReference>
<evidence type="ECO:0000313" key="7">
    <source>
        <dbReference type="EMBL" id="JAP68216.1"/>
    </source>
</evidence>
<dbReference type="InterPro" id="IPR001590">
    <property type="entry name" value="Peptidase_M12B"/>
</dbReference>
<dbReference type="AlphaFoldDB" id="A0A131XRB3"/>
<feature type="binding site" evidence="5">
    <location>
        <position position="298"/>
    </location>
    <ligand>
        <name>Zn(2+)</name>
        <dbReference type="ChEBI" id="CHEBI:29105"/>
        <note>catalytic</note>
    </ligand>
</feature>
<feature type="binding site" evidence="5">
    <location>
        <position position="302"/>
    </location>
    <ligand>
        <name>Zn(2+)</name>
        <dbReference type="ChEBI" id="CHEBI:29105"/>
        <note>catalytic</note>
    </ligand>
</feature>
<name>A0A131XRB3_9ACAR</name>
<evidence type="ECO:0000256" key="3">
    <source>
        <dbReference type="ARBA" id="ARBA00022833"/>
    </source>
</evidence>
<dbReference type="SUPFAM" id="SSF55486">
    <property type="entry name" value="Metalloproteases ('zincins'), catalytic domain"/>
    <property type="match status" value="1"/>
</dbReference>
<feature type="active site" evidence="5">
    <location>
        <position position="299"/>
    </location>
</feature>
<dbReference type="Gene3D" id="3.40.390.10">
    <property type="entry name" value="Collagenase (Catalytic Domain)"/>
    <property type="match status" value="1"/>
</dbReference>
<sequence>VTVYPQVYESRQEDAEKILVLDGYSLNLKKASVLADTVLLLEVTENGTHEKYVQGAHYERHLFEDENKQASLILKPVGRRDYHITGMVNFTHRIEPIAKYSERSTQERLAHRISLIDAAPGPYDVHNVESESENEPRYPDIESRALPSSYTVEAHFITGINHTEYFGNETEDRVAYAMLFMHSVSLRLQQLEPPARIGLTAIEGLKATQPYLNRLENGDVKVYETLDALGKYAHTNKIHKMSDVVYMAVTVGLVKFKNGINIGGTLGMANLGKACRDGRAAIGLDRPVTFSGVQTATHEIAHLLNAPHDGWGNATNCSAEEGYIMSSPRRNGNNSCAFSRCSAKIIADFLTWPYSRCLLRNTACHVISLPNKAADLPGDVMDGPTFCKEYYRKPRYSNSTYVKLKSDLDQCVFRCLVKYTIGGRLENRTSFAIDGTICSASEPPKICRNKICVDP</sequence>
<dbReference type="GO" id="GO:0046872">
    <property type="term" value="F:metal ion binding"/>
    <property type="evidence" value="ECO:0007669"/>
    <property type="project" value="UniProtKB-KW"/>
</dbReference>
<dbReference type="PROSITE" id="PS50215">
    <property type="entry name" value="ADAM_MEPRO"/>
    <property type="match status" value="1"/>
</dbReference>